<reference evidence="4" key="1">
    <citation type="submission" date="2015-07" db="EMBL/GenBank/DDBJ databases">
        <title>Transcriptome Assembly of Anthurium amnicola.</title>
        <authorList>
            <person name="Suzuki J."/>
        </authorList>
    </citation>
    <scope>NUCLEOTIDE SEQUENCE</scope>
</reference>
<evidence type="ECO:0000256" key="2">
    <source>
        <dbReference type="SAM" id="MobiDB-lite"/>
    </source>
</evidence>
<protein>
    <submittedName>
        <fullName evidence="4">Monoterpene epsilon-lactone hydrolase</fullName>
    </submittedName>
</protein>
<dbReference type="EMBL" id="GDJX01006405">
    <property type="protein sequence ID" value="JAT61531.1"/>
    <property type="molecule type" value="Transcribed_RNA"/>
</dbReference>
<dbReference type="Pfam" id="PF07859">
    <property type="entry name" value="Abhydrolase_3"/>
    <property type="match status" value="1"/>
</dbReference>
<dbReference type="SUPFAM" id="SSF53474">
    <property type="entry name" value="alpha/beta-Hydrolases"/>
    <property type="match status" value="1"/>
</dbReference>
<evidence type="ECO:0000259" key="3">
    <source>
        <dbReference type="Pfam" id="PF07859"/>
    </source>
</evidence>
<proteinExistence type="predicted"/>
<dbReference type="AlphaFoldDB" id="A0A1D1Z3S3"/>
<feature type="domain" description="Alpha/beta hydrolase fold-3" evidence="3">
    <location>
        <begin position="148"/>
        <end position="308"/>
    </location>
</feature>
<organism evidence="4">
    <name type="scientific">Anthurium amnicola</name>
    <dbReference type="NCBI Taxonomy" id="1678845"/>
    <lineage>
        <taxon>Eukaryota</taxon>
        <taxon>Viridiplantae</taxon>
        <taxon>Streptophyta</taxon>
        <taxon>Embryophyta</taxon>
        <taxon>Tracheophyta</taxon>
        <taxon>Spermatophyta</taxon>
        <taxon>Magnoliopsida</taxon>
        <taxon>Liliopsida</taxon>
        <taxon>Araceae</taxon>
        <taxon>Pothoideae</taxon>
        <taxon>Potheae</taxon>
        <taxon>Anthurium</taxon>
    </lineage>
</organism>
<evidence type="ECO:0000313" key="4">
    <source>
        <dbReference type="EMBL" id="JAT61531.1"/>
    </source>
</evidence>
<dbReference type="PANTHER" id="PTHR48081">
    <property type="entry name" value="AB HYDROLASE SUPERFAMILY PROTEIN C4A8.06C"/>
    <property type="match status" value="1"/>
</dbReference>
<sequence length="658" mass="74885">MAEKIVVKVNREAAIAGLEATTIKQEKLRKKFESESFLPLVNKGPLGAFVYGVFMYPRIFFSHIIMENPKYSLSIFQETILRSVKYSINSPLKTLRRSGAIMESFIKTFHCSEPFRPLEPEVKREIGIKGGYWLGPVKYKGRESEATILYLHGGGYIALSSLIGLKSLCYLLKILRKRYNRHVRVLAIDYALAPEGPFPTGLNCAEKAYKWLINSGIAGSQNVFLFGDSAGGGLSLALLQKLNPDNTTTRIPLPLGVILVSPWVELSCDSLSYFTNANSDWISGHLCQFAAEYYIWGKEGNPAHKRNKVLQQQPRINRDIILDWLERVEDNIDLVDFEGNSRFKRFSLELSKRLSISSSITSKRRSDIKAKRRGSKGAIISKRNSRIRDSFTEKITIDPDEVLPISESFDEKLKKRKSYTEEEIKKEQSHIEEEEIKGERSYTEENPYRDPLISPLHIPHNTLANFPPLFITYGGKEVFRDDIEMFIQKCIESKRVYTMFNNYDYNESSLDGQHPDVIVETDEEMIHDYPMFIDVFGKHSKKALDRIVHFIANKIPFVPSPIQSFQAVRTQSIRPIPVIRPKSNLRIRKSHHQTQSLAETAIKFSTLSSSRTAVDSSPTESIVKLLSPETGIYNANSPANLRLSSTSINSRRIPSVVY</sequence>
<feature type="region of interest" description="Disordered" evidence="2">
    <location>
        <begin position="420"/>
        <end position="446"/>
    </location>
</feature>
<gene>
    <name evidence="4" type="primary">mlhB_4</name>
    <name evidence="4" type="ORF">g.40738</name>
</gene>
<accession>A0A1D1Z3S3</accession>
<evidence type="ECO:0000256" key="1">
    <source>
        <dbReference type="ARBA" id="ARBA00022801"/>
    </source>
</evidence>
<name>A0A1D1Z3S3_9ARAE</name>
<dbReference type="GO" id="GO:0016787">
    <property type="term" value="F:hydrolase activity"/>
    <property type="evidence" value="ECO:0007669"/>
    <property type="project" value="UniProtKB-KW"/>
</dbReference>
<dbReference type="InterPro" id="IPR050300">
    <property type="entry name" value="GDXG_lipolytic_enzyme"/>
</dbReference>
<keyword evidence="1 4" id="KW-0378">Hydrolase</keyword>
<dbReference type="PANTHER" id="PTHR48081:SF8">
    <property type="entry name" value="ALPHA_BETA HYDROLASE FOLD-3 DOMAIN-CONTAINING PROTEIN-RELATED"/>
    <property type="match status" value="1"/>
</dbReference>
<dbReference type="InterPro" id="IPR029058">
    <property type="entry name" value="AB_hydrolase_fold"/>
</dbReference>
<dbReference type="InterPro" id="IPR013094">
    <property type="entry name" value="AB_hydrolase_3"/>
</dbReference>
<dbReference type="Gene3D" id="3.40.50.1820">
    <property type="entry name" value="alpha/beta hydrolase"/>
    <property type="match status" value="2"/>
</dbReference>